<name>A0A9P8DI02_9HYPO</name>
<protein>
    <submittedName>
        <fullName evidence="1">Uncharacterized protein</fullName>
    </submittedName>
</protein>
<sequence length="199" mass="22896">MMLASGINSREVATSWPNPECHRIVNVFNTDTIDTIDVLITTFAALRIRGGPNFHPGACHRGIMLETPDTLEQHFETRKVLLRGNGPFAWKVQYVPGSLDSWRDLVMAKRAVEQDQNSYPELNGFVHQQRMVLFYDVAYLMGKDESQYPRDRVHWSKLEVEEIKREGLFYFALGKFLHENRAAASKLSDRHTMSRIAKS</sequence>
<dbReference type="EMBL" id="JAHBCI010000004">
    <property type="protein sequence ID" value="KAG9502233.1"/>
    <property type="molecule type" value="Genomic_DNA"/>
</dbReference>
<dbReference type="AlphaFoldDB" id="A0A9P8DI02"/>
<organism evidence="1 2">
    <name type="scientific">Fusarium musae</name>
    <dbReference type="NCBI Taxonomy" id="1042133"/>
    <lineage>
        <taxon>Eukaryota</taxon>
        <taxon>Fungi</taxon>
        <taxon>Dikarya</taxon>
        <taxon>Ascomycota</taxon>
        <taxon>Pezizomycotina</taxon>
        <taxon>Sordariomycetes</taxon>
        <taxon>Hypocreomycetidae</taxon>
        <taxon>Hypocreales</taxon>
        <taxon>Nectriaceae</taxon>
        <taxon>Fusarium</taxon>
    </lineage>
</organism>
<gene>
    <name evidence="1" type="ORF">J7337_005059</name>
</gene>
<comment type="caution">
    <text evidence="1">The sequence shown here is derived from an EMBL/GenBank/DDBJ whole genome shotgun (WGS) entry which is preliminary data.</text>
</comment>
<evidence type="ECO:0000313" key="2">
    <source>
        <dbReference type="Proteomes" id="UP000827133"/>
    </source>
</evidence>
<reference evidence="1" key="1">
    <citation type="journal article" date="2021" name="Mol. Plant Microbe Interact.">
        <title>Telomere to telomere genome assembly of Fusarium musae F31, causal agent of crown rot disease of banana.</title>
        <authorList>
            <person name="Degradi L."/>
            <person name="Tava V."/>
            <person name="Kunova A."/>
            <person name="Cortesi P."/>
            <person name="Saracchi M."/>
            <person name="Pasquali M."/>
        </authorList>
    </citation>
    <scope>NUCLEOTIDE SEQUENCE</scope>
    <source>
        <strain evidence="1">F31</strain>
    </source>
</reference>
<accession>A0A9P8DI02</accession>
<dbReference type="KEGG" id="fmu:J7337_005059"/>
<proteinExistence type="predicted"/>
<dbReference type="RefSeq" id="XP_044681233.1">
    <property type="nucleotide sequence ID" value="XM_044822742.1"/>
</dbReference>
<dbReference type="GeneID" id="68312915"/>
<keyword evidence="2" id="KW-1185">Reference proteome</keyword>
<dbReference type="Proteomes" id="UP000827133">
    <property type="component" value="Unassembled WGS sequence"/>
</dbReference>
<evidence type="ECO:0000313" key="1">
    <source>
        <dbReference type="EMBL" id="KAG9502233.1"/>
    </source>
</evidence>